<name>A0A2N7RXJ8_9MICC</name>
<dbReference type="GO" id="GO:0008688">
    <property type="term" value="F:3-(3-hydroxyphenyl)propionate hydroxylase activity"/>
    <property type="evidence" value="ECO:0007669"/>
    <property type="project" value="TreeGrafter"/>
</dbReference>
<dbReference type="InterPro" id="IPR036188">
    <property type="entry name" value="FAD/NAD-bd_sf"/>
</dbReference>
<dbReference type="AlphaFoldDB" id="A0A2N7RXJ8"/>
<organism evidence="3 4">
    <name type="scientific">Glutamicibacter arilaitensis</name>
    <dbReference type="NCBI Taxonomy" id="256701"/>
    <lineage>
        <taxon>Bacteria</taxon>
        <taxon>Bacillati</taxon>
        <taxon>Actinomycetota</taxon>
        <taxon>Actinomycetes</taxon>
        <taxon>Micrococcales</taxon>
        <taxon>Micrococcaceae</taxon>
        <taxon>Glutamicibacter</taxon>
    </lineage>
</organism>
<dbReference type="Pfam" id="PF01494">
    <property type="entry name" value="FAD_binding_3"/>
    <property type="match status" value="1"/>
</dbReference>
<accession>A0A2N7RXJ8</accession>
<dbReference type="InterPro" id="IPR050631">
    <property type="entry name" value="PheA/TfdB_FAD_monoxygenase"/>
</dbReference>
<dbReference type="SUPFAM" id="SSF51905">
    <property type="entry name" value="FAD/NAD(P)-binding domain"/>
    <property type="match status" value="1"/>
</dbReference>
<reference evidence="3 4" key="1">
    <citation type="journal article" date="2017" name="Elife">
        <title>Extensive horizontal gene transfer in cheese-associated bacteria.</title>
        <authorList>
            <person name="Bonham K.S."/>
            <person name="Wolfe B.E."/>
            <person name="Dutton R.J."/>
        </authorList>
    </citation>
    <scope>NUCLEOTIDE SEQUENCE [LARGE SCALE GENOMIC DNA]</scope>
    <source>
        <strain evidence="3 4">JB182</strain>
    </source>
</reference>
<dbReference type="Gene3D" id="3.30.70.2450">
    <property type="match status" value="1"/>
</dbReference>
<sequence length="383" mass="41013">METSCSGKRPAVDEAAIIGAGPVGLALAILLVQEGRAVRVFEQRTAPVEHSRAIGLHPPAQQILEQLGVGAKAQHAGVQIRGGLGISRGRSIAAMDFSVIGGAYRHVLSLPQQCTEQLLRERLEDLAPGSVERGCAFERVLSQSQQTVEFAAGGVVHRARWLAGADGVRSAVRTDLGVRFAGKNHHGCYLMGDFPDTTSLAHTAALFLHPHGIVESFPMPGRLRRWVVRFEKNPKDTSPELLAETVGQRSGYLLNASSCTMSSLFGTATRLVPSMVHGRVLLLGDAAHQISPIGGQGLSLGFQDAQAVAQLVIGGGPLQAIDDLRLRAARSAARRAQVNMLLGRALPGWAVPPRDAVFSRLAASAWLHQWVARDFTMTGLRRR</sequence>
<dbReference type="PANTHER" id="PTHR43476">
    <property type="entry name" value="3-(3-HYDROXY-PHENYL)PROPIONATE/3-HYDROXYCINNAMIC ACID HYDROXYLASE"/>
    <property type="match status" value="1"/>
</dbReference>
<dbReference type="GO" id="GO:0071949">
    <property type="term" value="F:FAD binding"/>
    <property type="evidence" value="ECO:0007669"/>
    <property type="project" value="InterPro"/>
</dbReference>
<evidence type="ECO:0000313" key="4">
    <source>
        <dbReference type="Proteomes" id="UP000235739"/>
    </source>
</evidence>
<dbReference type="PANTHER" id="PTHR43476:SF3">
    <property type="entry name" value="FAD-BINDING MONOOXYGENASE"/>
    <property type="match status" value="1"/>
</dbReference>
<dbReference type="EMBL" id="PNQX01000004">
    <property type="protein sequence ID" value="PMQ18608.1"/>
    <property type="molecule type" value="Genomic_DNA"/>
</dbReference>
<keyword evidence="1" id="KW-0560">Oxidoreductase</keyword>
<dbReference type="PRINTS" id="PR00420">
    <property type="entry name" value="RNGMNOXGNASE"/>
</dbReference>
<feature type="domain" description="FAD-binding" evidence="2">
    <location>
        <begin position="15"/>
        <end position="310"/>
    </location>
</feature>
<keyword evidence="3" id="KW-0503">Monooxygenase</keyword>
<dbReference type="InterPro" id="IPR002938">
    <property type="entry name" value="FAD-bd"/>
</dbReference>
<proteinExistence type="predicted"/>
<evidence type="ECO:0000259" key="2">
    <source>
        <dbReference type="Pfam" id="PF01494"/>
    </source>
</evidence>
<dbReference type="Proteomes" id="UP000235739">
    <property type="component" value="Unassembled WGS sequence"/>
</dbReference>
<comment type="caution">
    <text evidence="3">The sequence shown here is derived from an EMBL/GenBank/DDBJ whole genome shotgun (WGS) entry which is preliminary data.</text>
</comment>
<evidence type="ECO:0000313" key="3">
    <source>
        <dbReference type="EMBL" id="PMQ18608.1"/>
    </source>
</evidence>
<evidence type="ECO:0000256" key="1">
    <source>
        <dbReference type="ARBA" id="ARBA00023002"/>
    </source>
</evidence>
<gene>
    <name evidence="3" type="ORF">CIK84_17530</name>
</gene>
<dbReference type="GO" id="GO:0019622">
    <property type="term" value="P:3-(3-hydroxy)phenylpropionate catabolic process"/>
    <property type="evidence" value="ECO:0007669"/>
    <property type="project" value="TreeGrafter"/>
</dbReference>
<protein>
    <submittedName>
        <fullName evidence="3">FAD-dependent monooxygenase</fullName>
    </submittedName>
</protein>
<dbReference type="Gene3D" id="3.50.50.60">
    <property type="entry name" value="FAD/NAD(P)-binding domain"/>
    <property type="match status" value="1"/>
</dbReference>